<dbReference type="RefSeq" id="WP_237466678.1">
    <property type="nucleotide sequence ID" value="NZ_CAKLDI010000001.1"/>
</dbReference>
<dbReference type="PANTHER" id="PTHR14136:SF17">
    <property type="entry name" value="BTB_POZ DOMAIN-CONTAINING PROTEIN KCTD9"/>
    <property type="match status" value="1"/>
</dbReference>
<dbReference type="PANTHER" id="PTHR14136">
    <property type="entry name" value="BTB_POZ DOMAIN-CONTAINING PROTEIN KCTD9"/>
    <property type="match status" value="1"/>
</dbReference>
<reference evidence="1" key="1">
    <citation type="submission" date="2021-11" db="EMBL/GenBank/DDBJ databases">
        <authorList>
            <person name="Rodrigo-Torres L."/>
            <person name="Arahal R. D."/>
            <person name="Lucena T."/>
        </authorList>
    </citation>
    <scope>NUCLEOTIDE SEQUENCE</scope>
    <source>
        <strain evidence="1">CECT 7929</strain>
    </source>
</reference>
<dbReference type="EMBL" id="CAKLDI010000001">
    <property type="protein sequence ID" value="CAH0534253.1"/>
    <property type="molecule type" value="Genomic_DNA"/>
</dbReference>
<name>A0ABM8ZVB6_9VIBR</name>
<evidence type="ECO:0000313" key="1">
    <source>
        <dbReference type="EMBL" id="CAH0534253.1"/>
    </source>
</evidence>
<gene>
    <name evidence="1" type="ORF">VST7929_02168</name>
</gene>
<dbReference type="InterPro" id="IPR001646">
    <property type="entry name" value="5peptide_repeat"/>
</dbReference>
<dbReference type="InterPro" id="IPR051082">
    <property type="entry name" value="Pentapeptide-BTB/POZ_domain"/>
</dbReference>
<comment type="caution">
    <text evidence="1">The sequence shown here is derived from an EMBL/GenBank/DDBJ whole genome shotgun (WGS) entry which is preliminary data.</text>
</comment>
<dbReference type="SUPFAM" id="SSF141571">
    <property type="entry name" value="Pentapeptide repeat-like"/>
    <property type="match status" value="2"/>
</dbReference>
<evidence type="ECO:0000313" key="2">
    <source>
        <dbReference type="Proteomes" id="UP000838672"/>
    </source>
</evidence>
<dbReference type="NCBIfam" id="NF033086">
    <property type="entry name" value="penta_rpt_Qnr"/>
    <property type="match status" value="1"/>
</dbReference>
<accession>A0ABM8ZVB6</accession>
<organism evidence="1 2">
    <name type="scientific">Vibrio stylophorae</name>
    <dbReference type="NCBI Taxonomy" id="659351"/>
    <lineage>
        <taxon>Bacteria</taxon>
        <taxon>Pseudomonadati</taxon>
        <taxon>Pseudomonadota</taxon>
        <taxon>Gammaproteobacteria</taxon>
        <taxon>Vibrionales</taxon>
        <taxon>Vibrionaceae</taxon>
        <taxon>Vibrio</taxon>
    </lineage>
</organism>
<proteinExistence type="predicted"/>
<dbReference type="Pfam" id="PF13599">
    <property type="entry name" value="Pentapeptide_4"/>
    <property type="match status" value="1"/>
</dbReference>
<sequence length="217" mass="24876">MPTQQQFIEQDFSEQDFSSQRFEQCTFIRCRFRHCDFSESQFIDCQFIDRQEPQGCDFSYSKLQDASFIHCQLGLCDFTGANCFAIELRQCDLKGANFSRASFANQINNRSYFCSAYITGCNLAYANLEKQVIENCELFENRWLGANLQSASLRGSDLSRGEFSSDVWGQFQMQGCDLSHVELTGLNPKRIDLTGVKINVWQQEQLLSAMGIEVVMD</sequence>
<protein>
    <submittedName>
        <fullName evidence="1">Pentapeptide repeat protein</fullName>
    </submittedName>
</protein>
<keyword evidence="2" id="KW-1185">Reference proteome</keyword>
<dbReference type="Proteomes" id="UP000838672">
    <property type="component" value="Unassembled WGS sequence"/>
</dbReference>
<dbReference type="Gene3D" id="2.160.20.80">
    <property type="entry name" value="E3 ubiquitin-protein ligase SopA"/>
    <property type="match status" value="1"/>
</dbReference>